<evidence type="ECO:0000256" key="10">
    <source>
        <dbReference type="RuleBase" id="RU362096"/>
    </source>
</evidence>
<dbReference type="SUPFAM" id="SSF55550">
    <property type="entry name" value="SH2 domain"/>
    <property type="match status" value="1"/>
</dbReference>
<evidence type="ECO:0000313" key="14">
    <source>
        <dbReference type="Proteomes" id="UP001516400"/>
    </source>
</evidence>
<dbReference type="Pfam" id="PF07714">
    <property type="entry name" value="PK_Tyr_Ser-Thr"/>
    <property type="match status" value="2"/>
</dbReference>
<evidence type="ECO:0000313" key="13">
    <source>
        <dbReference type="EMBL" id="KAL3289653.1"/>
    </source>
</evidence>
<dbReference type="InterPro" id="IPR001245">
    <property type="entry name" value="Ser-Thr/Tyr_kinase_cat_dom"/>
</dbReference>
<accession>A0ABD2PFN0</accession>
<dbReference type="InterPro" id="IPR000980">
    <property type="entry name" value="SH2"/>
</dbReference>
<dbReference type="Gene3D" id="3.30.505.10">
    <property type="entry name" value="SH2 domain"/>
    <property type="match status" value="1"/>
</dbReference>
<proteinExistence type="inferred from homology"/>
<dbReference type="SMART" id="SM00252">
    <property type="entry name" value="SH2"/>
    <property type="match status" value="1"/>
</dbReference>
<evidence type="ECO:0000256" key="7">
    <source>
        <dbReference type="PROSITE-ProRule" id="PRU00023"/>
    </source>
</evidence>
<dbReference type="Gene3D" id="3.30.200.20">
    <property type="entry name" value="Phosphorylase Kinase, domain 1"/>
    <property type="match status" value="1"/>
</dbReference>
<dbReference type="InterPro" id="IPR017441">
    <property type="entry name" value="Protein_kinase_ATP_BS"/>
</dbReference>
<dbReference type="SUPFAM" id="SSF56112">
    <property type="entry name" value="Protein kinase-like (PK-like)"/>
    <property type="match status" value="1"/>
</dbReference>
<keyword evidence="3 10" id="KW-0418">Kinase</keyword>
<gene>
    <name evidence="13" type="ORF">HHI36_023062</name>
</gene>
<dbReference type="InterPro" id="IPR002110">
    <property type="entry name" value="Ankyrin_rpt"/>
</dbReference>
<dbReference type="Proteomes" id="UP001516400">
    <property type="component" value="Unassembled WGS sequence"/>
</dbReference>
<dbReference type="GO" id="GO:0004715">
    <property type="term" value="F:non-membrane spanning protein tyrosine kinase activity"/>
    <property type="evidence" value="ECO:0007669"/>
    <property type="project" value="UniProtKB-EC"/>
</dbReference>
<dbReference type="PROSITE" id="PS50088">
    <property type="entry name" value="ANK_REPEAT"/>
    <property type="match status" value="3"/>
</dbReference>
<dbReference type="PANTHER" id="PTHR24418">
    <property type="entry name" value="TYROSINE-PROTEIN KINASE"/>
    <property type="match status" value="1"/>
</dbReference>
<dbReference type="GO" id="GO:0005524">
    <property type="term" value="F:ATP binding"/>
    <property type="evidence" value="ECO:0007669"/>
    <property type="project" value="UniProtKB-UniRule"/>
</dbReference>
<feature type="binding site" evidence="9">
    <location>
        <position position="321"/>
    </location>
    <ligand>
        <name>ATP</name>
        <dbReference type="ChEBI" id="CHEBI:30616"/>
    </ligand>
</feature>
<feature type="repeat" description="ANK" evidence="7">
    <location>
        <begin position="59"/>
        <end position="91"/>
    </location>
</feature>
<evidence type="ECO:0000256" key="5">
    <source>
        <dbReference type="ARBA" id="ARBA00023137"/>
    </source>
</evidence>
<dbReference type="SMART" id="SM00248">
    <property type="entry name" value="ANK"/>
    <property type="match status" value="2"/>
</dbReference>
<keyword evidence="4 9" id="KW-0067">ATP-binding</keyword>
<dbReference type="PROSITE" id="PS50001">
    <property type="entry name" value="SH2"/>
    <property type="match status" value="1"/>
</dbReference>
<dbReference type="SMART" id="SM00219">
    <property type="entry name" value="TyrKc"/>
    <property type="match status" value="1"/>
</dbReference>
<comment type="catalytic activity">
    <reaction evidence="6 10">
        <text>L-tyrosyl-[protein] + ATP = O-phospho-L-tyrosyl-[protein] + ADP + H(+)</text>
        <dbReference type="Rhea" id="RHEA:10596"/>
        <dbReference type="Rhea" id="RHEA-COMP:10136"/>
        <dbReference type="Rhea" id="RHEA-COMP:20101"/>
        <dbReference type="ChEBI" id="CHEBI:15378"/>
        <dbReference type="ChEBI" id="CHEBI:30616"/>
        <dbReference type="ChEBI" id="CHEBI:46858"/>
        <dbReference type="ChEBI" id="CHEBI:61978"/>
        <dbReference type="ChEBI" id="CHEBI:456216"/>
        <dbReference type="EC" id="2.7.10.2"/>
    </reaction>
</comment>
<keyword evidence="8" id="KW-0727">SH2 domain</keyword>
<dbReference type="GO" id="GO:0002009">
    <property type="term" value="P:morphogenesis of an epithelium"/>
    <property type="evidence" value="ECO:0007669"/>
    <property type="project" value="UniProtKB-ARBA"/>
</dbReference>
<dbReference type="PROSITE" id="PS50297">
    <property type="entry name" value="ANK_REP_REGION"/>
    <property type="match status" value="2"/>
</dbReference>
<evidence type="ECO:0000256" key="1">
    <source>
        <dbReference type="ARBA" id="ARBA00022679"/>
    </source>
</evidence>
<evidence type="ECO:0000256" key="6">
    <source>
        <dbReference type="ARBA" id="ARBA00051245"/>
    </source>
</evidence>
<feature type="repeat" description="ANK" evidence="7">
    <location>
        <begin position="24"/>
        <end position="48"/>
    </location>
</feature>
<evidence type="ECO:0000256" key="8">
    <source>
        <dbReference type="PROSITE-ProRule" id="PRU00191"/>
    </source>
</evidence>
<dbReference type="InterPro" id="IPR036860">
    <property type="entry name" value="SH2_dom_sf"/>
</dbReference>
<sequence length="588" mass="67255">MKGNDDILRELIEYGANTNSRDTAGYTPLHYACQNNFPTTVRLLVQVGGANIQARNTENGAVPLHEAAAKGNKEVVRELLSLNAPVNPRNRTGLIPSQIARSCGFIECADILEKYQCPMPKTYENQWYHGTLGRKEAQEIIKDYSTKNGTFLIRWSNRNKRAVLTLLNDNTFFNFIINREGKYMFIDDGPFLESLEHIVEYYSFISDGLPTVLKTPVPPKPKPQVPDCSTMPRMKKSHTSNFVVKKDLSNDSKEGYPSQFEQIKFQSNLKLAINNNTEDNNDYIALESLTLGNQIGEGEFASVYEGIYVKSNRETIKVAIKTLRNEQVEMNKTAFLSEAHIMLKLNHHCIVKLLGLCKGPNLLMVQELMPLGSLLHYLYEYRERINPNYEFKIWAAQIACGMNYLEEQRFVHRDLAARNILLATQHQAKISDFGLSRALNAGHEYYMYDITIMSNLAFSNSRNFFSQFSRALQGGKWPLKWYAPESYNYGNFHHKSDVWSFGVTIWEMYSFGAIPYGEMKGAEAISLIEAGGRLKQPESCPDSIYEVMCQCWQYKPEDRPTFKDLFAVFCEDTEYMNIRELLPEANLA</sequence>
<evidence type="ECO:0000259" key="11">
    <source>
        <dbReference type="PROSITE" id="PS50001"/>
    </source>
</evidence>
<evidence type="ECO:0000256" key="3">
    <source>
        <dbReference type="ARBA" id="ARBA00022777"/>
    </source>
</evidence>
<keyword evidence="14" id="KW-1185">Reference proteome</keyword>
<keyword evidence="5 10" id="KW-0829">Tyrosine-protein kinase</keyword>
<keyword evidence="7" id="KW-0040">ANK repeat</keyword>
<feature type="repeat" description="ANK" evidence="7">
    <location>
        <begin position="1"/>
        <end position="23"/>
    </location>
</feature>
<dbReference type="PRINTS" id="PR00401">
    <property type="entry name" value="SH2DOMAIN"/>
</dbReference>
<dbReference type="InterPro" id="IPR008266">
    <property type="entry name" value="Tyr_kinase_AS"/>
</dbReference>
<dbReference type="AlphaFoldDB" id="A0ABD2PFN0"/>
<dbReference type="InterPro" id="IPR011009">
    <property type="entry name" value="Kinase-like_dom_sf"/>
</dbReference>
<dbReference type="InterPro" id="IPR036770">
    <property type="entry name" value="Ankyrin_rpt-contain_sf"/>
</dbReference>
<dbReference type="Gene3D" id="1.25.40.20">
    <property type="entry name" value="Ankyrin repeat-containing domain"/>
    <property type="match status" value="2"/>
</dbReference>
<reference evidence="13 14" key="1">
    <citation type="journal article" date="2021" name="BMC Biol.">
        <title>Horizontally acquired antibacterial genes associated with adaptive radiation of ladybird beetles.</title>
        <authorList>
            <person name="Li H.S."/>
            <person name="Tang X.F."/>
            <person name="Huang Y.H."/>
            <person name="Xu Z.Y."/>
            <person name="Chen M.L."/>
            <person name="Du X.Y."/>
            <person name="Qiu B.Y."/>
            <person name="Chen P.T."/>
            <person name="Zhang W."/>
            <person name="Slipinski A."/>
            <person name="Escalona H.E."/>
            <person name="Waterhouse R.M."/>
            <person name="Zwick A."/>
            <person name="Pang H."/>
        </authorList>
    </citation>
    <scope>NUCLEOTIDE SEQUENCE [LARGE SCALE GENOMIC DNA]</scope>
    <source>
        <strain evidence="13">SYSU2018</strain>
    </source>
</reference>
<dbReference type="Pfam" id="PF12796">
    <property type="entry name" value="Ank_2"/>
    <property type="match status" value="1"/>
</dbReference>
<evidence type="ECO:0000256" key="9">
    <source>
        <dbReference type="PROSITE-ProRule" id="PRU10141"/>
    </source>
</evidence>
<dbReference type="SUPFAM" id="SSF48403">
    <property type="entry name" value="Ankyrin repeat"/>
    <property type="match status" value="1"/>
</dbReference>
<evidence type="ECO:0000256" key="2">
    <source>
        <dbReference type="ARBA" id="ARBA00022741"/>
    </source>
</evidence>
<dbReference type="Pfam" id="PF00017">
    <property type="entry name" value="SH2"/>
    <property type="match status" value="1"/>
</dbReference>
<comment type="similarity">
    <text evidence="10">Belongs to the protein kinase superfamily. Tyr protein kinase family.</text>
</comment>
<dbReference type="PROSITE" id="PS50011">
    <property type="entry name" value="PROTEIN_KINASE_DOM"/>
    <property type="match status" value="1"/>
</dbReference>
<organism evidence="13 14">
    <name type="scientific">Cryptolaemus montrouzieri</name>
    <dbReference type="NCBI Taxonomy" id="559131"/>
    <lineage>
        <taxon>Eukaryota</taxon>
        <taxon>Metazoa</taxon>
        <taxon>Ecdysozoa</taxon>
        <taxon>Arthropoda</taxon>
        <taxon>Hexapoda</taxon>
        <taxon>Insecta</taxon>
        <taxon>Pterygota</taxon>
        <taxon>Neoptera</taxon>
        <taxon>Endopterygota</taxon>
        <taxon>Coleoptera</taxon>
        <taxon>Polyphaga</taxon>
        <taxon>Cucujiformia</taxon>
        <taxon>Coccinelloidea</taxon>
        <taxon>Coccinellidae</taxon>
        <taxon>Scymninae</taxon>
        <taxon>Scymnini</taxon>
        <taxon>Cryptolaemus</taxon>
    </lineage>
</organism>
<dbReference type="InterPro" id="IPR000719">
    <property type="entry name" value="Prot_kinase_dom"/>
</dbReference>
<name>A0ABD2PFN0_9CUCU</name>
<dbReference type="PROSITE" id="PS00107">
    <property type="entry name" value="PROTEIN_KINASE_ATP"/>
    <property type="match status" value="1"/>
</dbReference>
<dbReference type="Gene3D" id="1.10.510.10">
    <property type="entry name" value="Transferase(Phosphotransferase) domain 1"/>
    <property type="match status" value="1"/>
</dbReference>
<dbReference type="InterPro" id="IPR050198">
    <property type="entry name" value="Non-receptor_tyrosine_kinases"/>
</dbReference>
<keyword evidence="1 10" id="KW-0808">Transferase</keyword>
<evidence type="ECO:0000256" key="4">
    <source>
        <dbReference type="ARBA" id="ARBA00022840"/>
    </source>
</evidence>
<feature type="domain" description="SH2" evidence="11">
    <location>
        <begin position="127"/>
        <end position="217"/>
    </location>
</feature>
<dbReference type="PRINTS" id="PR00109">
    <property type="entry name" value="TYRKINASE"/>
</dbReference>
<dbReference type="PROSITE" id="PS00109">
    <property type="entry name" value="PROTEIN_KINASE_TYR"/>
    <property type="match status" value="1"/>
</dbReference>
<dbReference type="EMBL" id="JABFTP020000186">
    <property type="protein sequence ID" value="KAL3289653.1"/>
    <property type="molecule type" value="Genomic_DNA"/>
</dbReference>
<dbReference type="EC" id="2.7.10.2" evidence="10"/>
<feature type="domain" description="Protein kinase" evidence="12">
    <location>
        <begin position="289"/>
        <end position="576"/>
    </location>
</feature>
<comment type="caution">
    <text evidence="13">The sequence shown here is derived from an EMBL/GenBank/DDBJ whole genome shotgun (WGS) entry which is preliminary data.</text>
</comment>
<keyword evidence="2 9" id="KW-0547">Nucleotide-binding</keyword>
<protein>
    <recommendedName>
        <fullName evidence="10">Tyrosine-protein kinase</fullName>
        <ecNumber evidence="10">2.7.10.2</ecNumber>
    </recommendedName>
</protein>
<dbReference type="InterPro" id="IPR020635">
    <property type="entry name" value="Tyr_kinase_cat_dom"/>
</dbReference>
<evidence type="ECO:0000259" key="12">
    <source>
        <dbReference type="PROSITE" id="PS50011"/>
    </source>
</evidence>